<keyword evidence="1" id="KW-1133">Transmembrane helix</keyword>
<dbReference type="OrthoDB" id="3552736at2759"/>
<evidence type="ECO:0000313" key="2">
    <source>
        <dbReference type="EMBL" id="KAG9237475.1"/>
    </source>
</evidence>
<evidence type="ECO:0000256" key="1">
    <source>
        <dbReference type="SAM" id="Phobius"/>
    </source>
</evidence>
<dbReference type="EMBL" id="MU251386">
    <property type="protein sequence ID" value="KAG9237475.1"/>
    <property type="molecule type" value="Genomic_DNA"/>
</dbReference>
<feature type="transmembrane region" description="Helical" evidence="1">
    <location>
        <begin position="43"/>
        <end position="67"/>
    </location>
</feature>
<gene>
    <name evidence="2" type="ORF">BJ875DRAFT_153131</name>
</gene>
<accession>A0A9P7YPQ9</accession>
<dbReference type="Proteomes" id="UP000824998">
    <property type="component" value="Unassembled WGS sequence"/>
</dbReference>
<keyword evidence="3" id="KW-1185">Reference proteome</keyword>
<keyword evidence="1" id="KW-0472">Membrane</keyword>
<comment type="caution">
    <text evidence="2">The sequence shown here is derived from an EMBL/GenBank/DDBJ whole genome shotgun (WGS) entry which is preliminary data.</text>
</comment>
<protein>
    <submittedName>
        <fullName evidence="2">Uncharacterized protein</fullName>
    </submittedName>
</protein>
<name>A0A9P7YPQ9_9HELO</name>
<feature type="transmembrane region" description="Helical" evidence="1">
    <location>
        <begin position="6"/>
        <end position="22"/>
    </location>
</feature>
<sequence>MVSALSFIADLGWMILLQFILLKAQHFYQRNPRNRPLTSFEKCIIAMAFWVVFHVGRFAIGLVLRVFGVLFATSDDSHHAGLPIRPDQPTSSFGAIAFKVLATWVIHKGVNFLLNTVVPLWEEVSCDSDKVRRRFKARAVELLEGTREFTQGKGLMSRLIHDRATVMRERDASISLERHRVDNPGDGQRTLDWNVVIEKSALDEMKESLGPPGGFGEMGFNVSADGVCFEAMGVGTRFNLKFSVKQTVVQPRKKGRSI</sequence>
<reference evidence="2" key="1">
    <citation type="journal article" date="2021" name="IMA Fungus">
        <title>Genomic characterization of three marine fungi, including Emericellopsis atlantica sp. nov. with signatures of a generalist lifestyle and marine biomass degradation.</title>
        <authorList>
            <person name="Hagestad O.C."/>
            <person name="Hou L."/>
            <person name="Andersen J.H."/>
            <person name="Hansen E.H."/>
            <person name="Altermark B."/>
            <person name="Li C."/>
            <person name="Kuhnert E."/>
            <person name="Cox R.J."/>
            <person name="Crous P.W."/>
            <person name="Spatafora J.W."/>
            <person name="Lail K."/>
            <person name="Amirebrahimi M."/>
            <person name="Lipzen A."/>
            <person name="Pangilinan J."/>
            <person name="Andreopoulos W."/>
            <person name="Hayes R.D."/>
            <person name="Ng V."/>
            <person name="Grigoriev I.V."/>
            <person name="Jackson S.A."/>
            <person name="Sutton T.D.S."/>
            <person name="Dobson A.D.W."/>
            <person name="Rama T."/>
        </authorList>
    </citation>
    <scope>NUCLEOTIDE SEQUENCE</scope>
    <source>
        <strain evidence="2">TRa018bII</strain>
    </source>
</reference>
<keyword evidence="1" id="KW-0812">Transmembrane</keyword>
<organism evidence="2 3">
    <name type="scientific">Amylocarpus encephaloides</name>
    <dbReference type="NCBI Taxonomy" id="45428"/>
    <lineage>
        <taxon>Eukaryota</taxon>
        <taxon>Fungi</taxon>
        <taxon>Dikarya</taxon>
        <taxon>Ascomycota</taxon>
        <taxon>Pezizomycotina</taxon>
        <taxon>Leotiomycetes</taxon>
        <taxon>Helotiales</taxon>
        <taxon>Helotiales incertae sedis</taxon>
        <taxon>Amylocarpus</taxon>
    </lineage>
</organism>
<proteinExistence type="predicted"/>
<dbReference type="AlphaFoldDB" id="A0A9P7YPQ9"/>
<evidence type="ECO:0000313" key="3">
    <source>
        <dbReference type="Proteomes" id="UP000824998"/>
    </source>
</evidence>